<comment type="caution">
    <text evidence="1">The sequence shown here is derived from an EMBL/GenBank/DDBJ whole genome shotgun (WGS) entry which is preliminary data.</text>
</comment>
<proteinExistence type="predicted"/>
<dbReference type="SUPFAM" id="SSF52833">
    <property type="entry name" value="Thioredoxin-like"/>
    <property type="match status" value="1"/>
</dbReference>
<dbReference type="Proteomes" id="UP001069802">
    <property type="component" value="Unassembled WGS sequence"/>
</dbReference>
<accession>A0ABT4LK37</accession>
<dbReference type="InterPro" id="IPR010634">
    <property type="entry name" value="DUF1223"/>
</dbReference>
<gene>
    <name evidence="1" type="ORF">O4H49_11690</name>
</gene>
<keyword evidence="2" id="KW-1185">Reference proteome</keyword>
<name>A0ABT4LK37_9PROT</name>
<sequence>MKHSFSPLLKHPVAKVMAVILGLSSAWIYQAVRGPSAEQIAEAEARLGLGQIVTQAAEASELPAGIPDRTSPVVVELFTSQGCSSCPPADALLNELADLPGIIVLSYHVDYWDYIGWKDPFSSPEATARQRRYAQALALRYVYTPQIVVDGVDEMVGSRRGDVLLAIEAAARKEKPTKLQIRSDHGAGGGDALVFEGELPEAQGVTLWLATFDHKHETNISRGENDGLLLINRHVVRRLTPVVEWNGRDRLLPLDRVLSGFDPKQGYAFLLQEKGTNSVLGAVLRKDPQ</sequence>
<dbReference type="PANTHER" id="PTHR36057:SF1">
    <property type="entry name" value="LIPOPROTEIN LIPID ATTACHMENT SITE-LIKE PROTEIN, PUTATIVE (DUF1223)-RELATED"/>
    <property type="match status" value="1"/>
</dbReference>
<protein>
    <submittedName>
        <fullName evidence="1">DUF1223 domain-containing protein</fullName>
    </submittedName>
</protein>
<evidence type="ECO:0000313" key="1">
    <source>
        <dbReference type="EMBL" id="MCZ4281444.1"/>
    </source>
</evidence>
<dbReference type="RefSeq" id="WP_269423594.1">
    <property type="nucleotide sequence ID" value="NZ_JAPWGY010000003.1"/>
</dbReference>
<reference evidence="1" key="1">
    <citation type="submission" date="2022-12" db="EMBL/GenBank/DDBJ databases">
        <title>Bacterial isolates from different developmental stages of Nematostella vectensis.</title>
        <authorList>
            <person name="Fraune S."/>
        </authorList>
    </citation>
    <scope>NUCLEOTIDE SEQUENCE</scope>
    <source>
        <strain evidence="1">G21630-S1</strain>
    </source>
</reference>
<evidence type="ECO:0000313" key="2">
    <source>
        <dbReference type="Proteomes" id="UP001069802"/>
    </source>
</evidence>
<organism evidence="1 2">
    <name type="scientific">Kiloniella laminariae</name>
    <dbReference type="NCBI Taxonomy" id="454162"/>
    <lineage>
        <taxon>Bacteria</taxon>
        <taxon>Pseudomonadati</taxon>
        <taxon>Pseudomonadota</taxon>
        <taxon>Alphaproteobacteria</taxon>
        <taxon>Rhodospirillales</taxon>
        <taxon>Kiloniellaceae</taxon>
        <taxon>Kiloniella</taxon>
    </lineage>
</organism>
<dbReference type="EMBL" id="JAPWGY010000003">
    <property type="protein sequence ID" value="MCZ4281444.1"/>
    <property type="molecule type" value="Genomic_DNA"/>
</dbReference>
<dbReference type="PANTHER" id="PTHR36057">
    <property type="match status" value="1"/>
</dbReference>
<dbReference type="InterPro" id="IPR036249">
    <property type="entry name" value="Thioredoxin-like_sf"/>
</dbReference>
<dbReference type="Pfam" id="PF06764">
    <property type="entry name" value="DUF1223"/>
    <property type="match status" value="1"/>
</dbReference>